<keyword evidence="9" id="KW-1185">Reference proteome</keyword>
<dbReference type="GO" id="GO:0008880">
    <property type="term" value="F:glucuronate isomerase activity"/>
    <property type="evidence" value="ECO:0007669"/>
    <property type="project" value="UniProtKB-EC"/>
</dbReference>
<dbReference type="PANTHER" id="PTHR30068:SF4">
    <property type="entry name" value="URONATE ISOMERASE"/>
    <property type="match status" value="1"/>
</dbReference>
<dbReference type="Pfam" id="PF02614">
    <property type="entry name" value="UxaC"/>
    <property type="match status" value="1"/>
</dbReference>
<accession>A0ABY4APW6</accession>
<evidence type="ECO:0000256" key="3">
    <source>
        <dbReference type="ARBA" id="ARBA00008397"/>
    </source>
</evidence>
<dbReference type="NCBIfam" id="NF002794">
    <property type="entry name" value="PRK02925.1"/>
    <property type="match status" value="1"/>
</dbReference>
<name>A0ABY4APW6_9MICO</name>
<dbReference type="EC" id="5.3.1.12" evidence="4"/>
<dbReference type="RefSeq" id="WP_243568116.1">
    <property type="nucleotide sequence ID" value="NZ_BAAARD010000008.1"/>
</dbReference>
<evidence type="ECO:0000256" key="7">
    <source>
        <dbReference type="SAM" id="MobiDB-lite"/>
    </source>
</evidence>
<evidence type="ECO:0000256" key="1">
    <source>
        <dbReference type="ARBA" id="ARBA00001165"/>
    </source>
</evidence>
<dbReference type="PANTHER" id="PTHR30068">
    <property type="entry name" value="URONATE ISOMERASE"/>
    <property type="match status" value="1"/>
</dbReference>
<evidence type="ECO:0000256" key="2">
    <source>
        <dbReference type="ARBA" id="ARBA00004892"/>
    </source>
</evidence>
<organism evidence="8 9">
    <name type="scientific">Agromyces soli</name>
    <dbReference type="NCBI Taxonomy" id="659012"/>
    <lineage>
        <taxon>Bacteria</taxon>
        <taxon>Bacillati</taxon>
        <taxon>Actinomycetota</taxon>
        <taxon>Actinomycetes</taxon>
        <taxon>Micrococcales</taxon>
        <taxon>Microbacteriaceae</taxon>
        <taxon>Agromyces</taxon>
    </lineage>
</organism>
<proteinExistence type="inferred from homology"/>
<comment type="pathway">
    <text evidence="2">Carbohydrate metabolism; pentose and glucuronate interconversion.</text>
</comment>
<dbReference type="InterPro" id="IPR003766">
    <property type="entry name" value="Uronate_isomerase"/>
</dbReference>
<reference evidence="8 9" key="1">
    <citation type="submission" date="2022-03" db="EMBL/GenBank/DDBJ databases">
        <title>Agromyces sp. isolated from the gut of P. brevitarsis seulensis larvae.</title>
        <authorList>
            <person name="Won M."/>
            <person name="Kwon S.-W."/>
        </authorList>
    </citation>
    <scope>NUCLEOTIDE SEQUENCE [LARGE SCALE GENOMIC DNA]</scope>
    <source>
        <strain evidence="8 9">KACC 16215</strain>
    </source>
</reference>
<dbReference type="SUPFAM" id="SSF51556">
    <property type="entry name" value="Metallo-dependent hydrolases"/>
    <property type="match status" value="1"/>
</dbReference>
<dbReference type="InterPro" id="IPR032466">
    <property type="entry name" value="Metal_Hydrolase"/>
</dbReference>
<gene>
    <name evidence="8" type="primary">uxaC</name>
    <name evidence="8" type="ORF">MTP13_12745</name>
</gene>
<evidence type="ECO:0000313" key="8">
    <source>
        <dbReference type="EMBL" id="UOE25211.1"/>
    </source>
</evidence>
<dbReference type="Gene3D" id="1.10.2020.10">
    <property type="entry name" value="uronate isomerase, domain 2, chain A"/>
    <property type="match status" value="1"/>
</dbReference>
<evidence type="ECO:0000256" key="6">
    <source>
        <dbReference type="ARBA" id="ARBA00023235"/>
    </source>
</evidence>
<evidence type="ECO:0000256" key="4">
    <source>
        <dbReference type="ARBA" id="ARBA00012546"/>
    </source>
</evidence>
<comment type="catalytic activity">
    <reaction evidence="1">
        <text>D-glucuronate = D-fructuronate</text>
        <dbReference type="Rhea" id="RHEA:13049"/>
        <dbReference type="ChEBI" id="CHEBI:58720"/>
        <dbReference type="ChEBI" id="CHEBI:59863"/>
        <dbReference type="EC" id="5.3.1.12"/>
    </reaction>
</comment>
<keyword evidence="6 8" id="KW-0413">Isomerase</keyword>
<dbReference type="EMBL" id="CP094533">
    <property type="protein sequence ID" value="UOE25211.1"/>
    <property type="molecule type" value="Genomic_DNA"/>
</dbReference>
<sequence length="479" mass="53469">MQPTRRTHPAGRHPERLLPSEPQRRRIARELYEQVADLPIVSPHGHVPAALLAENRPFENPTELFITPDHYVTRLLHAHGVPLAELGVGAEPLSEEQARRSWRILCEHWARFAGTPMKYWLEDVLVGVFEVDELPDASNANALFDHLGERLRDPAYLPRALVESFNIETLATTDDPLSTLEHHAALRDDPAFATDVIPTLRIEAAIDPGHPSWHRNVTALLAGAGGDDDVESYLAAIAERRRVFARHGAVSIDCALEDARTAVLPRARLAELYLRARRGEATPQETATFRAGMVSELARQSHDDGLVITLHVGSLRDYDAGLHRQYGPDRGCDIPLTTRFAEGLRPLLNEFGHDPAFHLVLFTLDETSWAREIAPLAGFYPSVYAGAPWWFLDEPEAILRYRSAVTGSIGFGKQSGFIDDTRALCSIPARHDMARRLDSAFLSKLVSEHRLSIDEAGSIIRQLSYELPRATFRLGHFGH</sequence>
<feature type="region of interest" description="Disordered" evidence="7">
    <location>
        <begin position="1"/>
        <end position="22"/>
    </location>
</feature>
<dbReference type="Gene3D" id="3.20.20.140">
    <property type="entry name" value="Metal-dependent hydrolases"/>
    <property type="match status" value="1"/>
</dbReference>
<feature type="compositionally biased region" description="Basic and acidic residues" evidence="7">
    <location>
        <begin position="12"/>
        <end position="22"/>
    </location>
</feature>
<feature type="compositionally biased region" description="Basic residues" evidence="7">
    <location>
        <begin position="1"/>
        <end position="11"/>
    </location>
</feature>
<dbReference type="Proteomes" id="UP000831304">
    <property type="component" value="Chromosome"/>
</dbReference>
<evidence type="ECO:0000313" key="9">
    <source>
        <dbReference type="Proteomes" id="UP000831304"/>
    </source>
</evidence>
<protein>
    <recommendedName>
        <fullName evidence="5">Uronate isomerase</fullName>
        <ecNumber evidence="4">5.3.1.12</ecNumber>
    </recommendedName>
</protein>
<comment type="similarity">
    <text evidence="3">Belongs to the metallo-dependent hydrolases superfamily. Uronate isomerase family.</text>
</comment>
<evidence type="ECO:0000256" key="5">
    <source>
        <dbReference type="ARBA" id="ARBA00020555"/>
    </source>
</evidence>